<dbReference type="AlphaFoldDB" id="A1CN85"/>
<feature type="chain" id="PRO_5002633263" description="Extracellular membrane protein CFEM domain-containing protein" evidence="1">
    <location>
        <begin position="19"/>
        <end position="145"/>
    </location>
</feature>
<dbReference type="KEGG" id="act:ACLA_018100"/>
<evidence type="ECO:0000313" key="3">
    <source>
        <dbReference type="Proteomes" id="UP000006701"/>
    </source>
</evidence>
<accession>A1CN85</accession>
<evidence type="ECO:0000313" key="2">
    <source>
        <dbReference type="EMBL" id="EAW07106.1"/>
    </source>
</evidence>
<feature type="signal peptide" evidence="1">
    <location>
        <begin position="1"/>
        <end position="18"/>
    </location>
</feature>
<protein>
    <recommendedName>
        <fullName evidence="4">Extracellular membrane protein CFEM domain-containing protein</fullName>
    </recommendedName>
</protein>
<dbReference type="OrthoDB" id="4425669at2759"/>
<keyword evidence="1" id="KW-0732">Signal</keyword>
<dbReference type="Proteomes" id="UP000006701">
    <property type="component" value="Unassembled WGS sequence"/>
</dbReference>
<reference evidence="2 3" key="1">
    <citation type="journal article" date="2008" name="PLoS Genet.">
        <title>Genomic islands in the pathogenic filamentous fungus Aspergillus fumigatus.</title>
        <authorList>
            <person name="Fedorova N.D."/>
            <person name="Khaldi N."/>
            <person name="Joardar V.S."/>
            <person name="Maiti R."/>
            <person name="Amedeo P."/>
            <person name="Anderson M.J."/>
            <person name="Crabtree J."/>
            <person name="Silva J.C."/>
            <person name="Badger J.H."/>
            <person name="Albarraq A."/>
            <person name="Angiuoli S."/>
            <person name="Bussey H."/>
            <person name="Bowyer P."/>
            <person name="Cotty P.J."/>
            <person name="Dyer P.S."/>
            <person name="Egan A."/>
            <person name="Galens K."/>
            <person name="Fraser-Liggett C.M."/>
            <person name="Haas B.J."/>
            <person name="Inman J.M."/>
            <person name="Kent R."/>
            <person name="Lemieux S."/>
            <person name="Malavazi I."/>
            <person name="Orvis J."/>
            <person name="Roemer T."/>
            <person name="Ronning C.M."/>
            <person name="Sundaram J.P."/>
            <person name="Sutton G."/>
            <person name="Turner G."/>
            <person name="Venter J.C."/>
            <person name="White O.R."/>
            <person name="Whitty B.R."/>
            <person name="Youngman P."/>
            <person name="Wolfe K.H."/>
            <person name="Goldman G.H."/>
            <person name="Wortman J.R."/>
            <person name="Jiang B."/>
            <person name="Denning D.W."/>
            <person name="Nierman W.C."/>
        </authorList>
    </citation>
    <scope>NUCLEOTIDE SEQUENCE [LARGE SCALE GENOMIC DNA]</scope>
    <source>
        <strain evidence="3">ATCC 1007 / CBS 513.65 / DSM 816 / NCTC 3887 / NRRL 1</strain>
    </source>
</reference>
<dbReference type="EMBL" id="DS027059">
    <property type="protein sequence ID" value="EAW07106.1"/>
    <property type="molecule type" value="Genomic_DNA"/>
</dbReference>
<dbReference type="OMA" id="INCICQS"/>
<dbReference type="GeneID" id="4700730"/>
<name>A1CN85_ASPCL</name>
<dbReference type="VEuPathDB" id="FungiDB:ACLA_018100"/>
<dbReference type="RefSeq" id="XP_001268532.1">
    <property type="nucleotide sequence ID" value="XM_001268531.1"/>
</dbReference>
<sequence length="145" mass="15393">MRSLLYLLLLALSTAVMADTYNEWVKSLSSCMQPCFNDFFDDIAKSKCGGDAAKSSKPSDINCICQSGTFQSSKQGKASITDCVAAKCQNPADQLEVALGSYTQMCLNQVNSDGTVPNSQGSVLSLRTSDMILLSGGAMILQAVL</sequence>
<gene>
    <name evidence="2" type="ORF">ACLA_018100</name>
</gene>
<dbReference type="HOGENOM" id="CLU_1777017_0_0_1"/>
<proteinExistence type="predicted"/>
<keyword evidence="3" id="KW-1185">Reference proteome</keyword>
<evidence type="ECO:0000256" key="1">
    <source>
        <dbReference type="SAM" id="SignalP"/>
    </source>
</evidence>
<evidence type="ECO:0008006" key="4">
    <source>
        <dbReference type="Google" id="ProtNLM"/>
    </source>
</evidence>
<organism evidence="2 3">
    <name type="scientific">Aspergillus clavatus (strain ATCC 1007 / CBS 513.65 / DSM 816 / NCTC 3887 / NRRL 1 / QM 1276 / 107)</name>
    <dbReference type="NCBI Taxonomy" id="344612"/>
    <lineage>
        <taxon>Eukaryota</taxon>
        <taxon>Fungi</taxon>
        <taxon>Dikarya</taxon>
        <taxon>Ascomycota</taxon>
        <taxon>Pezizomycotina</taxon>
        <taxon>Eurotiomycetes</taxon>
        <taxon>Eurotiomycetidae</taxon>
        <taxon>Eurotiales</taxon>
        <taxon>Aspergillaceae</taxon>
        <taxon>Aspergillus</taxon>
        <taxon>Aspergillus subgen. Fumigati</taxon>
    </lineage>
</organism>